<dbReference type="AlphaFoldDB" id="A0A817Y5A6"/>
<dbReference type="Pfam" id="PF04794">
    <property type="entry name" value="YdjC"/>
    <property type="match status" value="1"/>
</dbReference>
<comment type="caution">
    <text evidence="9">The sequence shown here is derived from an EMBL/GenBank/DDBJ whole genome shotgun (WGS) entry which is preliminary data.</text>
</comment>
<evidence type="ECO:0000256" key="2">
    <source>
        <dbReference type="ARBA" id="ARBA00003451"/>
    </source>
</evidence>
<evidence type="ECO:0000313" key="14">
    <source>
        <dbReference type="Proteomes" id="UP000663873"/>
    </source>
</evidence>
<keyword evidence="7" id="KW-0460">Magnesium</keyword>
<evidence type="ECO:0000256" key="8">
    <source>
        <dbReference type="ARBA" id="ARBA00023277"/>
    </source>
</evidence>
<keyword evidence="6" id="KW-0378">Hydrolase</keyword>
<comment type="similarity">
    <text evidence="3">Belongs to the YdjC deacetylase family.</text>
</comment>
<evidence type="ECO:0000256" key="5">
    <source>
        <dbReference type="ARBA" id="ARBA00022723"/>
    </source>
</evidence>
<evidence type="ECO:0000313" key="11">
    <source>
        <dbReference type="EMBL" id="CAF4330485.1"/>
    </source>
</evidence>
<dbReference type="EMBL" id="CAJOBP010003106">
    <property type="protein sequence ID" value="CAF4390305.1"/>
    <property type="molecule type" value="Genomic_DNA"/>
</dbReference>
<dbReference type="GO" id="GO:0019213">
    <property type="term" value="F:deacetylase activity"/>
    <property type="evidence" value="ECO:0007669"/>
    <property type="project" value="TreeGrafter"/>
</dbReference>
<evidence type="ECO:0000313" key="10">
    <source>
        <dbReference type="EMBL" id="CAF3379860.1"/>
    </source>
</evidence>
<dbReference type="SUPFAM" id="SSF88713">
    <property type="entry name" value="Glycoside hydrolase/deacetylase"/>
    <property type="match status" value="1"/>
</dbReference>
<dbReference type="InterPro" id="IPR011330">
    <property type="entry name" value="Glyco_hydro/deAcase_b/a-brl"/>
</dbReference>
<evidence type="ECO:0000256" key="4">
    <source>
        <dbReference type="ARBA" id="ARBA00018477"/>
    </source>
</evidence>
<evidence type="ECO:0000256" key="6">
    <source>
        <dbReference type="ARBA" id="ARBA00022801"/>
    </source>
</evidence>
<evidence type="ECO:0000256" key="7">
    <source>
        <dbReference type="ARBA" id="ARBA00022842"/>
    </source>
</evidence>
<dbReference type="GO" id="GO:0046872">
    <property type="term" value="F:metal ion binding"/>
    <property type="evidence" value="ECO:0007669"/>
    <property type="project" value="UniProtKB-KW"/>
</dbReference>
<reference evidence="9" key="1">
    <citation type="submission" date="2021-02" db="EMBL/GenBank/DDBJ databases">
        <authorList>
            <person name="Nowell W R."/>
        </authorList>
    </citation>
    <scope>NUCLEOTIDE SEQUENCE</scope>
</reference>
<name>A0A817Y5A6_9BILA</name>
<sequence>MSTSTMTKYMIINADDFGYCPKRDKAIVELFQQKSISSTSLLVNGDNAYQACLYAKQYDIPMGIHLNLTEGRPVTNDLIEIKSLVNSNGMMHGKLGIRYELDKGSIQQEHVEYEIINQFNRYKELTNGQLPKHIDGHQHIHVHPMIVESVARLAKQFGINYIRVPYDQMVITWNANNLFHNEIVNQTKEAMKIFNKYALLYCDYFFGMTTMGKEFTLNNIEKCLKILENESKKNLLIELMCHPGYPSDPLVGGCGIGQPDAFSQSIERQHEFDILSS</sequence>
<dbReference type="PANTHER" id="PTHR31609:SF1">
    <property type="entry name" value="CARBOHYDRATE DEACETYLASE"/>
    <property type="match status" value="1"/>
</dbReference>
<organism evidence="9 13">
    <name type="scientific">Rotaria socialis</name>
    <dbReference type="NCBI Taxonomy" id="392032"/>
    <lineage>
        <taxon>Eukaryota</taxon>
        <taxon>Metazoa</taxon>
        <taxon>Spiralia</taxon>
        <taxon>Gnathifera</taxon>
        <taxon>Rotifera</taxon>
        <taxon>Eurotatoria</taxon>
        <taxon>Bdelloidea</taxon>
        <taxon>Philodinida</taxon>
        <taxon>Philodinidae</taxon>
        <taxon>Rotaria</taxon>
    </lineage>
</organism>
<accession>A0A817Y5A6</accession>
<dbReference type="PANTHER" id="PTHR31609">
    <property type="entry name" value="YDJC DEACETYLASE FAMILY MEMBER"/>
    <property type="match status" value="1"/>
</dbReference>
<dbReference type="Proteomes" id="UP000663825">
    <property type="component" value="Unassembled WGS sequence"/>
</dbReference>
<dbReference type="GO" id="GO:0016787">
    <property type="term" value="F:hydrolase activity"/>
    <property type="evidence" value="ECO:0007669"/>
    <property type="project" value="UniProtKB-KW"/>
</dbReference>
<evidence type="ECO:0000313" key="9">
    <source>
        <dbReference type="EMBL" id="CAF3377255.1"/>
    </source>
</evidence>
<dbReference type="OrthoDB" id="8908051at2759"/>
<evidence type="ECO:0000313" key="12">
    <source>
        <dbReference type="EMBL" id="CAF4390305.1"/>
    </source>
</evidence>
<proteinExistence type="inferred from homology"/>
<dbReference type="EMBL" id="CAJOBO010001047">
    <property type="protein sequence ID" value="CAF4330485.1"/>
    <property type="molecule type" value="Genomic_DNA"/>
</dbReference>
<protein>
    <recommendedName>
        <fullName evidence="4">Carbohydrate deacetylase</fullName>
    </recommendedName>
</protein>
<dbReference type="GO" id="GO:0005975">
    <property type="term" value="P:carbohydrate metabolic process"/>
    <property type="evidence" value="ECO:0007669"/>
    <property type="project" value="InterPro"/>
</dbReference>
<dbReference type="InterPro" id="IPR006879">
    <property type="entry name" value="YdjC-like"/>
</dbReference>
<keyword evidence="8" id="KW-0119">Carbohydrate metabolism</keyword>
<evidence type="ECO:0000256" key="3">
    <source>
        <dbReference type="ARBA" id="ARBA00008843"/>
    </source>
</evidence>
<dbReference type="EMBL" id="CAJNXB010004465">
    <property type="protein sequence ID" value="CAF3377255.1"/>
    <property type="molecule type" value="Genomic_DNA"/>
</dbReference>
<comment type="cofactor">
    <cofactor evidence="1">
        <name>Mg(2+)</name>
        <dbReference type="ChEBI" id="CHEBI:18420"/>
    </cofactor>
</comment>
<gene>
    <name evidence="11" type="ORF">HFQ381_LOCUS15421</name>
    <name evidence="10" type="ORF">LUA448_LOCUS15663</name>
    <name evidence="9" type="ORF">TIS948_LOCUS25611</name>
    <name evidence="12" type="ORF">UJA718_LOCUS18373</name>
</gene>
<dbReference type="EMBL" id="CAJNYD010001891">
    <property type="protein sequence ID" value="CAF3379860.1"/>
    <property type="molecule type" value="Genomic_DNA"/>
</dbReference>
<dbReference type="Proteomes" id="UP000663873">
    <property type="component" value="Unassembled WGS sequence"/>
</dbReference>
<evidence type="ECO:0000256" key="1">
    <source>
        <dbReference type="ARBA" id="ARBA00001946"/>
    </source>
</evidence>
<dbReference type="Gene3D" id="3.20.20.370">
    <property type="entry name" value="Glycoside hydrolase/deacetylase"/>
    <property type="match status" value="1"/>
</dbReference>
<dbReference type="Proteomes" id="UP000663851">
    <property type="component" value="Unassembled WGS sequence"/>
</dbReference>
<keyword evidence="14" id="KW-1185">Reference proteome</keyword>
<evidence type="ECO:0000313" key="13">
    <source>
        <dbReference type="Proteomes" id="UP000663825"/>
    </source>
</evidence>
<dbReference type="Proteomes" id="UP000663833">
    <property type="component" value="Unassembled WGS sequence"/>
</dbReference>
<keyword evidence="5" id="KW-0479">Metal-binding</keyword>
<comment type="function">
    <text evidence="2">Probably catalyzes the deacetylation of acetylated carbohydrates an important step in the degradation of oligosaccharides.</text>
</comment>